<dbReference type="EMBL" id="CP063453">
    <property type="protein sequence ID" value="QOW01994.1"/>
    <property type="molecule type" value="Genomic_DNA"/>
</dbReference>
<name>A0A7M2XXG1_9NOCA</name>
<sequence length="137" mass="15020">MPATRSAERTEFLTDVFTTAMEGGVSYWASVLEYRHTESPRAVLVHTEELILDHETMSWVPGPDAEELIVDLDVVARGISRIVKGEVDYLPETHRARIAAASRENDMMPANGRHGDIDAGIAEHVVQAALFGAIVHG</sequence>
<protein>
    <submittedName>
        <fullName evidence="1">Uncharacterized protein</fullName>
    </submittedName>
</protein>
<geneLocation type="plasmid" evidence="1 2">
    <name>pSID</name>
</geneLocation>
<proteinExistence type="predicted"/>
<keyword evidence="2" id="KW-1185">Reference proteome</keyword>
<reference evidence="1 2" key="1">
    <citation type="submission" date="2020-10" db="EMBL/GenBank/DDBJ databases">
        <title>Whole genome sequence of oil-degrading bacteria Rhodococcus pyridinivorans strain 5Ap.</title>
        <authorList>
            <person name="Akhremchuk A.E."/>
            <person name="Valentovich L.N."/>
            <person name="Charniauskaya M.I."/>
            <person name="Bukliarevich H.A."/>
            <person name="Titok M.A."/>
        </authorList>
    </citation>
    <scope>NUCLEOTIDE SEQUENCE [LARGE SCALE GENOMIC DNA]</scope>
    <source>
        <strain evidence="1 2">5Ap</strain>
        <plasmid evidence="1 2">pSID</plasmid>
    </source>
</reference>
<evidence type="ECO:0000313" key="1">
    <source>
        <dbReference type="EMBL" id="QOW01994.1"/>
    </source>
</evidence>
<dbReference type="AlphaFoldDB" id="A0A7M2XXG1"/>
<dbReference type="RefSeq" id="WP_193904248.1">
    <property type="nucleotide sequence ID" value="NZ_CP063453.1"/>
</dbReference>
<accession>A0A7M2XXG1</accession>
<keyword evidence="1" id="KW-0614">Plasmid</keyword>
<organism evidence="1 2">
    <name type="scientific">Rhodococcus pyridinivorans</name>
    <dbReference type="NCBI Taxonomy" id="103816"/>
    <lineage>
        <taxon>Bacteria</taxon>
        <taxon>Bacillati</taxon>
        <taxon>Actinomycetota</taxon>
        <taxon>Actinomycetes</taxon>
        <taxon>Mycobacteriales</taxon>
        <taxon>Nocardiaceae</taxon>
        <taxon>Rhodococcus</taxon>
    </lineage>
</organism>
<dbReference type="Proteomes" id="UP000593818">
    <property type="component" value="Plasmid pSID"/>
</dbReference>
<evidence type="ECO:0000313" key="2">
    <source>
        <dbReference type="Proteomes" id="UP000593818"/>
    </source>
</evidence>
<gene>
    <name evidence="1" type="ORF">INP59_26850</name>
</gene>